<protein>
    <recommendedName>
        <fullName evidence="4">Carboxypeptidase regulatory-like domain-containing protein</fullName>
    </recommendedName>
</protein>
<dbReference type="STRING" id="314230.DSM3645_26269"/>
<feature type="chain" id="PRO_5002665185" description="Carboxypeptidase regulatory-like domain-containing protein" evidence="1">
    <location>
        <begin position="22"/>
        <end position="139"/>
    </location>
</feature>
<feature type="signal peptide" evidence="1">
    <location>
        <begin position="1"/>
        <end position="21"/>
    </location>
</feature>
<reference evidence="2 3" key="1">
    <citation type="submission" date="2006-02" db="EMBL/GenBank/DDBJ databases">
        <authorList>
            <person name="Amann R."/>
            <person name="Ferriera S."/>
            <person name="Johnson J."/>
            <person name="Kravitz S."/>
            <person name="Halpern A."/>
            <person name="Remington K."/>
            <person name="Beeson K."/>
            <person name="Tran B."/>
            <person name="Rogers Y.-H."/>
            <person name="Friedman R."/>
            <person name="Venter J.C."/>
        </authorList>
    </citation>
    <scope>NUCLEOTIDE SEQUENCE [LARGE SCALE GENOMIC DNA]</scope>
    <source>
        <strain evidence="2 3">DSM 3645</strain>
    </source>
</reference>
<name>A3ZWG7_9BACT</name>
<organism evidence="2 3">
    <name type="scientific">Blastopirellula marina DSM 3645</name>
    <dbReference type="NCBI Taxonomy" id="314230"/>
    <lineage>
        <taxon>Bacteria</taxon>
        <taxon>Pseudomonadati</taxon>
        <taxon>Planctomycetota</taxon>
        <taxon>Planctomycetia</taxon>
        <taxon>Pirellulales</taxon>
        <taxon>Pirellulaceae</taxon>
        <taxon>Blastopirellula</taxon>
    </lineage>
</organism>
<gene>
    <name evidence="2" type="ORF">DSM3645_26269</name>
</gene>
<dbReference type="RefSeq" id="WP_002653148.1">
    <property type="nucleotide sequence ID" value="NZ_CH672376.1"/>
</dbReference>
<dbReference type="PROSITE" id="PS51257">
    <property type="entry name" value="PROKAR_LIPOPROTEIN"/>
    <property type="match status" value="1"/>
</dbReference>
<evidence type="ECO:0000313" key="2">
    <source>
        <dbReference type="EMBL" id="EAQ79195.1"/>
    </source>
</evidence>
<dbReference type="EMBL" id="AANZ01000015">
    <property type="protein sequence ID" value="EAQ79195.1"/>
    <property type="molecule type" value="Genomic_DNA"/>
</dbReference>
<evidence type="ECO:0000256" key="1">
    <source>
        <dbReference type="SAM" id="SignalP"/>
    </source>
</evidence>
<proteinExistence type="predicted"/>
<evidence type="ECO:0008006" key="4">
    <source>
        <dbReference type="Google" id="ProtNLM"/>
    </source>
</evidence>
<dbReference type="HOGENOM" id="CLU_113730_5_2_0"/>
<dbReference type="OrthoDB" id="286727at2"/>
<dbReference type="eggNOG" id="ENOG5033ZS2">
    <property type="taxonomic scope" value="Bacteria"/>
</dbReference>
<dbReference type="Proteomes" id="UP000004358">
    <property type="component" value="Unassembled WGS sequence"/>
</dbReference>
<dbReference type="AlphaFoldDB" id="A3ZWG7"/>
<sequence length="139" mass="14756">MLRWKLQMVLLGAVCALGGCADNGPAIGYVAGEITLDGEPLENAMVLYSPITPGRPSMAVTNSDGKYALTFSGTRKGATVGDHTVSITTAQDANYDDFGNVTNAAVKERVPKNYNTDTQQRVSVTAGDNQIDFHISSEK</sequence>
<evidence type="ECO:0000313" key="3">
    <source>
        <dbReference type="Proteomes" id="UP000004358"/>
    </source>
</evidence>
<comment type="caution">
    <text evidence="2">The sequence shown here is derived from an EMBL/GenBank/DDBJ whole genome shotgun (WGS) entry which is preliminary data.</text>
</comment>
<keyword evidence="1" id="KW-0732">Signal</keyword>
<accession>A3ZWG7</accession>